<proteinExistence type="predicted"/>
<reference evidence="1" key="1">
    <citation type="submission" date="2020-02" db="EMBL/GenBank/DDBJ databases">
        <authorList>
            <person name="Shen X.-R."/>
            <person name="Zhang Y.-X."/>
        </authorList>
    </citation>
    <scope>NUCLEOTIDE SEQUENCE</scope>
    <source>
        <strain evidence="1">SYP-B3998</strain>
    </source>
</reference>
<protein>
    <submittedName>
        <fullName evidence="1">Uncharacterized protein</fullName>
    </submittedName>
</protein>
<evidence type="ECO:0000313" key="1">
    <source>
        <dbReference type="EMBL" id="NEW05981.1"/>
    </source>
</evidence>
<gene>
    <name evidence="1" type="ORF">GK047_08165</name>
</gene>
<sequence>MNHVTEIYIKKHQQYVSENPQELKNYDTIYDHMIVYFTEILGMDEQDALRCIHDFKKDMTCDLTSIIIQSELL</sequence>
<dbReference type="AlphaFoldDB" id="A0A6G3ZWN1"/>
<comment type="caution">
    <text evidence="1">The sequence shown here is derived from an EMBL/GenBank/DDBJ whole genome shotgun (WGS) entry which is preliminary data.</text>
</comment>
<dbReference type="RefSeq" id="WP_163944011.1">
    <property type="nucleotide sequence ID" value="NZ_JAAIKC010000002.1"/>
</dbReference>
<dbReference type="EMBL" id="JAAIKC010000002">
    <property type="protein sequence ID" value="NEW05981.1"/>
    <property type="molecule type" value="Genomic_DNA"/>
</dbReference>
<accession>A0A6G3ZWN1</accession>
<name>A0A6G3ZWN1_9BACL</name>
<organism evidence="1">
    <name type="scientific">Paenibacillus sp. SYP-B3998</name>
    <dbReference type="NCBI Taxonomy" id="2678564"/>
    <lineage>
        <taxon>Bacteria</taxon>
        <taxon>Bacillati</taxon>
        <taxon>Bacillota</taxon>
        <taxon>Bacilli</taxon>
        <taxon>Bacillales</taxon>
        <taxon>Paenibacillaceae</taxon>
        <taxon>Paenibacillus</taxon>
    </lineage>
</organism>